<dbReference type="AlphaFoldDB" id="A0A0G4E636"/>
<organism evidence="2">
    <name type="scientific">Pseudomonas fluorescens (strain SBW25)</name>
    <dbReference type="NCBI Taxonomy" id="216595"/>
    <lineage>
        <taxon>Bacteria</taxon>
        <taxon>Pseudomonadati</taxon>
        <taxon>Pseudomonadota</taxon>
        <taxon>Gammaproteobacteria</taxon>
        <taxon>Pseudomonadales</taxon>
        <taxon>Pseudomonadaceae</taxon>
        <taxon>Pseudomonas</taxon>
    </lineage>
</organism>
<gene>
    <name evidence="2" type="ORF">PQBR55_0094</name>
</gene>
<protein>
    <submittedName>
        <fullName evidence="2">Uncharacterized protein</fullName>
    </submittedName>
</protein>
<proteinExistence type="predicted"/>
<reference evidence="2" key="1">
    <citation type="submission" date="2014-12" db="EMBL/GenBank/DDBJ databases">
        <authorList>
            <person name="Hall J."/>
        </authorList>
    </citation>
    <scope>NUCLEOTIDE SEQUENCE [LARGE SCALE GENOMIC DNA]</scope>
    <source>
        <strain evidence="2">SBW25</strain>
        <plasmid evidence="2">pQBR55</plasmid>
    </source>
</reference>
<accession>A0A0G4E636</accession>
<keyword evidence="2" id="KW-0614">Plasmid</keyword>
<reference evidence="2" key="2">
    <citation type="submission" date="2015-06" db="EMBL/GenBank/DDBJ databases">
        <title>Environmentally co-occuring mercury resistance plasmids are genetically and phenotypically diverse and confer variable context-dependent fitness effects.</title>
        <authorList>
            <person name="Hall J.P.J."/>
            <person name="Harrison E."/>
            <person name="Lilley A.K."/>
            <person name="Paterson S."/>
            <person name="Spiers A.J."/>
            <person name="Brockhurst M.A."/>
        </authorList>
    </citation>
    <scope>NUCLEOTIDE SEQUENCE [LARGE SCALE GENOMIC DNA]</scope>
    <source>
        <strain evidence="2">SBW25</strain>
        <plasmid evidence="2">pQBR55</plasmid>
    </source>
</reference>
<name>A0A0G4E636_PSEFS</name>
<dbReference type="EMBL" id="LN713927">
    <property type="protein sequence ID" value="CEK42473.1"/>
    <property type="molecule type" value="Genomic_DNA"/>
</dbReference>
<sequence length="64" mass="7060">MGMRMCAIVATPDWLTRTHKERRGVPGPGYQDGQSKGKNHLSADGVAEHVVFLLMPKRMVVLKG</sequence>
<geneLocation type="plasmid" evidence="2">
    <name>pQBR55</name>
</geneLocation>
<evidence type="ECO:0000256" key="1">
    <source>
        <dbReference type="SAM" id="MobiDB-lite"/>
    </source>
</evidence>
<evidence type="ECO:0000313" key="2">
    <source>
        <dbReference type="EMBL" id="CEK42473.1"/>
    </source>
</evidence>
<feature type="region of interest" description="Disordered" evidence="1">
    <location>
        <begin position="17"/>
        <end position="40"/>
    </location>
</feature>